<dbReference type="Pfam" id="PF13601">
    <property type="entry name" value="HTH_34"/>
    <property type="match status" value="1"/>
</dbReference>
<evidence type="ECO:0000313" key="2">
    <source>
        <dbReference type="EMBL" id="BDZ39403.1"/>
    </source>
</evidence>
<name>A0ABM8FV64_9MICO</name>
<reference evidence="3" key="1">
    <citation type="journal article" date="2019" name="Int. J. Syst. Evol. Microbiol.">
        <title>The Global Catalogue of Microorganisms (GCM) 10K type strain sequencing project: providing services to taxonomists for standard genome sequencing and annotation.</title>
        <authorList>
            <consortium name="The Broad Institute Genomics Platform"/>
            <consortium name="The Broad Institute Genome Sequencing Center for Infectious Disease"/>
            <person name="Wu L."/>
            <person name="Ma J."/>
        </authorList>
    </citation>
    <scope>NUCLEOTIDE SEQUENCE [LARGE SCALE GENOMIC DNA]</scope>
    <source>
        <strain evidence="3">NBRC 106310</strain>
    </source>
</reference>
<dbReference type="InterPro" id="IPR036390">
    <property type="entry name" value="WH_DNA-bd_sf"/>
</dbReference>
<dbReference type="InterPro" id="IPR036388">
    <property type="entry name" value="WH-like_DNA-bd_sf"/>
</dbReference>
<proteinExistence type="predicted"/>
<dbReference type="EMBL" id="AP027728">
    <property type="protein sequence ID" value="BDZ39403.1"/>
    <property type="molecule type" value="Genomic_DNA"/>
</dbReference>
<keyword evidence="3" id="KW-1185">Reference proteome</keyword>
<feature type="domain" description="Winged helix DNA-binding" evidence="1">
    <location>
        <begin position="2"/>
        <end position="80"/>
    </location>
</feature>
<gene>
    <name evidence="2" type="ORF">GCM10025863_20170</name>
</gene>
<dbReference type="Proteomes" id="UP001321543">
    <property type="component" value="Chromosome"/>
</dbReference>
<dbReference type="InterPro" id="IPR027395">
    <property type="entry name" value="WH_DNA-bd_dom"/>
</dbReference>
<sequence>MRLSLLAALSDDIELDFASLRDLIEADDSVVSKGIAHLEKLEYVKVTKGYVGTRPRTWVAATAKGRRALERHMGALRAIMGDAGS</sequence>
<dbReference type="PANTHER" id="PTHR37318">
    <property type="entry name" value="BSL7504 PROTEIN"/>
    <property type="match status" value="1"/>
</dbReference>
<evidence type="ECO:0000259" key="1">
    <source>
        <dbReference type="Pfam" id="PF13601"/>
    </source>
</evidence>
<dbReference type="PANTHER" id="PTHR37318:SF1">
    <property type="entry name" value="BSL7504 PROTEIN"/>
    <property type="match status" value="1"/>
</dbReference>
<accession>A0ABM8FV64</accession>
<organism evidence="2 3">
    <name type="scientific">Microbacterium suwonense</name>
    <dbReference type="NCBI Taxonomy" id="683047"/>
    <lineage>
        <taxon>Bacteria</taxon>
        <taxon>Bacillati</taxon>
        <taxon>Actinomycetota</taxon>
        <taxon>Actinomycetes</taxon>
        <taxon>Micrococcales</taxon>
        <taxon>Microbacteriaceae</taxon>
        <taxon>Microbacterium</taxon>
    </lineage>
</organism>
<dbReference type="Gene3D" id="1.10.10.10">
    <property type="entry name" value="Winged helix-like DNA-binding domain superfamily/Winged helix DNA-binding domain"/>
    <property type="match status" value="1"/>
</dbReference>
<dbReference type="SUPFAM" id="SSF46785">
    <property type="entry name" value="Winged helix' DNA-binding domain"/>
    <property type="match status" value="1"/>
</dbReference>
<protein>
    <submittedName>
        <fullName evidence="2">MarR family transcriptional regulator</fullName>
    </submittedName>
</protein>
<evidence type="ECO:0000313" key="3">
    <source>
        <dbReference type="Proteomes" id="UP001321543"/>
    </source>
</evidence>